<evidence type="ECO:0000313" key="3">
    <source>
        <dbReference type="Proteomes" id="UP000215914"/>
    </source>
</evidence>
<dbReference type="Gramene" id="mRNA:HanXRQr2_Chr03g0114761">
    <property type="protein sequence ID" value="CDS:HanXRQr2_Chr03g0114761.1"/>
    <property type="gene ID" value="HanXRQr2_Chr03g0114761"/>
</dbReference>
<dbReference type="InterPro" id="IPR051886">
    <property type="entry name" value="Seed_Dev/Stress_Resp_Reg"/>
</dbReference>
<reference evidence="2" key="1">
    <citation type="journal article" date="2017" name="Nature">
        <title>The sunflower genome provides insights into oil metabolism, flowering and Asterid evolution.</title>
        <authorList>
            <person name="Badouin H."/>
            <person name="Gouzy J."/>
            <person name="Grassa C.J."/>
            <person name="Murat F."/>
            <person name="Staton S.E."/>
            <person name="Cottret L."/>
            <person name="Lelandais-Briere C."/>
            <person name="Owens G.L."/>
            <person name="Carrere S."/>
            <person name="Mayjonade B."/>
            <person name="Legrand L."/>
            <person name="Gill N."/>
            <person name="Kane N.C."/>
            <person name="Bowers J.E."/>
            <person name="Hubner S."/>
            <person name="Bellec A."/>
            <person name="Berard A."/>
            <person name="Berges H."/>
            <person name="Blanchet N."/>
            <person name="Boniface M.C."/>
            <person name="Brunel D."/>
            <person name="Catrice O."/>
            <person name="Chaidir N."/>
            <person name="Claudel C."/>
            <person name="Donnadieu C."/>
            <person name="Faraut T."/>
            <person name="Fievet G."/>
            <person name="Helmstetter N."/>
            <person name="King M."/>
            <person name="Knapp S.J."/>
            <person name="Lai Z."/>
            <person name="Le Paslier M.C."/>
            <person name="Lippi Y."/>
            <person name="Lorenzon L."/>
            <person name="Mandel J.R."/>
            <person name="Marage G."/>
            <person name="Marchand G."/>
            <person name="Marquand E."/>
            <person name="Bret-Mestries E."/>
            <person name="Morien E."/>
            <person name="Nambeesan S."/>
            <person name="Nguyen T."/>
            <person name="Pegot-Espagnet P."/>
            <person name="Pouilly N."/>
            <person name="Raftis F."/>
            <person name="Sallet E."/>
            <person name="Schiex T."/>
            <person name="Thomas J."/>
            <person name="Vandecasteele C."/>
            <person name="Vares D."/>
            <person name="Vear F."/>
            <person name="Vautrin S."/>
            <person name="Crespi M."/>
            <person name="Mangin B."/>
            <person name="Burke J.M."/>
            <person name="Salse J."/>
            <person name="Munos S."/>
            <person name="Vincourt P."/>
            <person name="Rieseberg L.H."/>
            <person name="Langlade N.B."/>
        </authorList>
    </citation>
    <scope>NUCLEOTIDE SEQUENCE</scope>
    <source>
        <tissue evidence="2">Leaves</tissue>
    </source>
</reference>
<dbReference type="Proteomes" id="UP000215914">
    <property type="component" value="Unassembled WGS sequence"/>
</dbReference>
<evidence type="ECO:0000313" key="2">
    <source>
        <dbReference type="EMBL" id="KAF5814762.1"/>
    </source>
</evidence>
<dbReference type="InterPro" id="IPR025422">
    <property type="entry name" value="TGA_domain"/>
</dbReference>
<comment type="caution">
    <text evidence="2">The sequence shown here is derived from an EMBL/GenBank/DDBJ whole genome shotgun (WGS) entry which is preliminary data.</text>
</comment>
<dbReference type="GO" id="GO:0006351">
    <property type="term" value="P:DNA-templated transcription"/>
    <property type="evidence" value="ECO:0007669"/>
    <property type="project" value="InterPro"/>
</dbReference>
<dbReference type="GO" id="GO:0043565">
    <property type="term" value="F:sequence-specific DNA binding"/>
    <property type="evidence" value="ECO:0007669"/>
    <property type="project" value="InterPro"/>
</dbReference>
<dbReference type="EMBL" id="MNCJ02000318">
    <property type="protein sequence ID" value="KAF5814762.1"/>
    <property type="molecule type" value="Genomic_DNA"/>
</dbReference>
<evidence type="ECO:0000259" key="1">
    <source>
        <dbReference type="PROSITE" id="PS51806"/>
    </source>
</evidence>
<reference evidence="2" key="2">
    <citation type="submission" date="2020-06" db="EMBL/GenBank/DDBJ databases">
        <title>Helianthus annuus Genome sequencing and assembly Release 2.</title>
        <authorList>
            <person name="Gouzy J."/>
            <person name="Langlade N."/>
            <person name="Munos S."/>
        </authorList>
    </citation>
    <scope>NUCLEOTIDE SEQUENCE</scope>
    <source>
        <tissue evidence="2">Leaves</tissue>
    </source>
</reference>
<name>A0A9K3NVE5_HELAN</name>
<protein>
    <submittedName>
        <fullName evidence="2">Transcription factor TGA like domain-containing protein</fullName>
    </submittedName>
</protein>
<feature type="domain" description="DOG1" evidence="1">
    <location>
        <begin position="1"/>
        <end position="59"/>
    </location>
</feature>
<dbReference type="PANTHER" id="PTHR46354">
    <property type="entry name" value="DOG1 DOMAIN-CONTAINING PROTEIN"/>
    <property type="match status" value="1"/>
</dbReference>
<dbReference type="PROSITE" id="PS51806">
    <property type="entry name" value="DOG1"/>
    <property type="match status" value="1"/>
</dbReference>
<keyword evidence="3" id="KW-1185">Reference proteome</keyword>
<gene>
    <name evidence="2" type="ORF">HanXRQr2_Chr03g0114761</name>
</gene>
<organism evidence="2 3">
    <name type="scientific">Helianthus annuus</name>
    <name type="common">Common sunflower</name>
    <dbReference type="NCBI Taxonomy" id="4232"/>
    <lineage>
        <taxon>Eukaryota</taxon>
        <taxon>Viridiplantae</taxon>
        <taxon>Streptophyta</taxon>
        <taxon>Embryophyta</taxon>
        <taxon>Tracheophyta</taxon>
        <taxon>Spermatophyta</taxon>
        <taxon>Magnoliopsida</taxon>
        <taxon>eudicotyledons</taxon>
        <taxon>Gunneridae</taxon>
        <taxon>Pentapetalae</taxon>
        <taxon>asterids</taxon>
        <taxon>campanulids</taxon>
        <taxon>Asterales</taxon>
        <taxon>Asteraceae</taxon>
        <taxon>Asteroideae</taxon>
        <taxon>Heliantheae alliance</taxon>
        <taxon>Heliantheae</taxon>
        <taxon>Helianthus</taxon>
    </lineage>
</organism>
<proteinExistence type="predicted"/>
<dbReference type="AlphaFoldDB" id="A0A9K3NVE5"/>
<sequence>MDSHAFDVYKIIMEADKLRLDTLKRMIDILTPLQAVELLVVSKKLNLCLHEWGKRRDFQMGITQLLNTQIPLTRDPPSESKP</sequence>
<accession>A0A9K3NVE5</accession>
<dbReference type="PANTHER" id="PTHR46354:SF7">
    <property type="entry name" value="PROTEIN DOG1-LIKE 1"/>
    <property type="match status" value="1"/>
</dbReference>